<dbReference type="SMART" id="SM00028">
    <property type="entry name" value="TPR"/>
    <property type="match status" value="5"/>
</dbReference>
<dbReference type="Pfam" id="PF13181">
    <property type="entry name" value="TPR_8"/>
    <property type="match status" value="1"/>
</dbReference>
<dbReference type="RefSeq" id="WP_055262885.1">
    <property type="nucleotide sequence ID" value="NZ_CABIXQ010000001.1"/>
</dbReference>
<name>A0A173XUS6_9CLOT</name>
<dbReference type="EMBL" id="CYZX01000001">
    <property type="protein sequence ID" value="CUN55464.1"/>
    <property type="molecule type" value="Genomic_DNA"/>
</dbReference>
<feature type="repeat" description="TPR" evidence="1">
    <location>
        <begin position="212"/>
        <end position="245"/>
    </location>
</feature>
<dbReference type="PANTHER" id="PTHR12558:SF13">
    <property type="entry name" value="CELL DIVISION CYCLE PROTEIN 27 HOMOLOG"/>
    <property type="match status" value="1"/>
</dbReference>
<feature type="repeat" description="TPR" evidence="1">
    <location>
        <begin position="178"/>
        <end position="211"/>
    </location>
</feature>
<dbReference type="Pfam" id="PF13424">
    <property type="entry name" value="TPR_12"/>
    <property type="match status" value="1"/>
</dbReference>
<dbReference type="InterPro" id="IPR011990">
    <property type="entry name" value="TPR-like_helical_dom_sf"/>
</dbReference>
<dbReference type="Proteomes" id="UP000095594">
    <property type="component" value="Unassembled WGS sequence"/>
</dbReference>
<feature type="repeat" description="TPR" evidence="1">
    <location>
        <begin position="36"/>
        <end position="69"/>
    </location>
</feature>
<evidence type="ECO:0000256" key="1">
    <source>
        <dbReference type="PROSITE-ProRule" id="PRU00339"/>
    </source>
</evidence>
<organism evidence="2 3">
    <name type="scientific">Clostridium disporicum</name>
    <dbReference type="NCBI Taxonomy" id="84024"/>
    <lineage>
        <taxon>Bacteria</taxon>
        <taxon>Bacillati</taxon>
        <taxon>Bacillota</taxon>
        <taxon>Clostridia</taxon>
        <taxon>Eubacteriales</taxon>
        <taxon>Clostridiaceae</taxon>
        <taxon>Clostridium</taxon>
    </lineage>
</organism>
<proteinExistence type="predicted"/>
<sequence length="261" mass="30359">MELNMDFLREYENLMNEDVEKALEFCINTLEESNNPEIYIYIGECYMALNLFEEAIEAIDKGLKEGSVNINFAKSLKGESLFYLEKYEESKEIFLELLKERPNSFFSIAYLTDIDIKLGNYKEGVERAEEALKKNKLDSKDSAYIEVNIGWIKLKYLNKEDEALNHFNHALDLDNNLGNAYIGFAEYYLRKEEYFKAIDNFEKAIDLGENTLDVYFGMGLAYKGLGQLEDALEYFKVVYNADESYEEAKKEIELIESVQSN</sequence>
<reference evidence="2 3" key="1">
    <citation type="submission" date="2015-09" db="EMBL/GenBank/DDBJ databases">
        <authorList>
            <consortium name="Pathogen Informatics"/>
        </authorList>
    </citation>
    <scope>NUCLEOTIDE SEQUENCE [LARGE SCALE GENOMIC DNA]</scope>
    <source>
        <strain evidence="2 3">2789STDY5834856</strain>
    </source>
</reference>
<dbReference type="PANTHER" id="PTHR12558">
    <property type="entry name" value="CELL DIVISION CYCLE 16,23,27"/>
    <property type="match status" value="1"/>
</dbReference>
<dbReference type="SUPFAM" id="SSF48452">
    <property type="entry name" value="TPR-like"/>
    <property type="match status" value="1"/>
</dbReference>
<gene>
    <name evidence="2" type="primary">yrrB_1</name>
    <name evidence="2" type="ORF">ERS852471_00129</name>
</gene>
<dbReference type="Gene3D" id="1.25.40.10">
    <property type="entry name" value="Tetratricopeptide repeat domain"/>
    <property type="match status" value="2"/>
</dbReference>
<dbReference type="AlphaFoldDB" id="A0A173XUS6"/>
<dbReference type="InterPro" id="IPR019734">
    <property type="entry name" value="TPR_rpt"/>
</dbReference>
<accession>A0A173XUS6</accession>
<evidence type="ECO:0000313" key="2">
    <source>
        <dbReference type="EMBL" id="CUN55464.1"/>
    </source>
</evidence>
<evidence type="ECO:0000313" key="3">
    <source>
        <dbReference type="Proteomes" id="UP000095594"/>
    </source>
</evidence>
<dbReference type="PROSITE" id="PS50005">
    <property type="entry name" value="TPR"/>
    <property type="match status" value="3"/>
</dbReference>
<dbReference type="OrthoDB" id="1908470at2"/>
<keyword evidence="1" id="KW-0802">TPR repeat</keyword>
<protein>
    <submittedName>
        <fullName evidence="2">Peptidase S41</fullName>
    </submittedName>
</protein>
<dbReference type="SUPFAM" id="SSF81901">
    <property type="entry name" value="HCP-like"/>
    <property type="match status" value="1"/>
</dbReference>